<keyword evidence="2" id="KW-1185">Reference proteome</keyword>
<reference evidence="1" key="1">
    <citation type="journal article" date="2017" name="Nature">
        <title>The sunflower genome provides insights into oil metabolism, flowering and Asterid evolution.</title>
        <authorList>
            <person name="Badouin H."/>
            <person name="Gouzy J."/>
            <person name="Grassa C.J."/>
            <person name="Murat F."/>
            <person name="Staton S.E."/>
            <person name="Cottret L."/>
            <person name="Lelandais-Briere C."/>
            <person name="Owens G.L."/>
            <person name="Carrere S."/>
            <person name="Mayjonade B."/>
            <person name="Legrand L."/>
            <person name="Gill N."/>
            <person name="Kane N.C."/>
            <person name="Bowers J.E."/>
            <person name="Hubner S."/>
            <person name="Bellec A."/>
            <person name="Berard A."/>
            <person name="Berges H."/>
            <person name="Blanchet N."/>
            <person name="Boniface M.C."/>
            <person name="Brunel D."/>
            <person name="Catrice O."/>
            <person name="Chaidir N."/>
            <person name="Claudel C."/>
            <person name="Donnadieu C."/>
            <person name="Faraut T."/>
            <person name="Fievet G."/>
            <person name="Helmstetter N."/>
            <person name="King M."/>
            <person name="Knapp S.J."/>
            <person name="Lai Z."/>
            <person name="Le Paslier M.C."/>
            <person name="Lippi Y."/>
            <person name="Lorenzon L."/>
            <person name="Mandel J.R."/>
            <person name="Marage G."/>
            <person name="Marchand G."/>
            <person name="Marquand E."/>
            <person name="Bret-Mestries E."/>
            <person name="Morien E."/>
            <person name="Nambeesan S."/>
            <person name="Nguyen T."/>
            <person name="Pegot-Espagnet P."/>
            <person name="Pouilly N."/>
            <person name="Raftis F."/>
            <person name="Sallet E."/>
            <person name="Schiex T."/>
            <person name="Thomas J."/>
            <person name="Vandecasteele C."/>
            <person name="Vares D."/>
            <person name="Vear F."/>
            <person name="Vautrin S."/>
            <person name="Crespi M."/>
            <person name="Mangin B."/>
            <person name="Burke J.M."/>
            <person name="Salse J."/>
            <person name="Munos S."/>
            <person name="Vincourt P."/>
            <person name="Rieseberg L.H."/>
            <person name="Langlade N.B."/>
        </authorList>
    </citation>
    <scope>NUCLEOTIDE SEQUENCE</scope>
    <source>
        <tissue evidence="1">Leaves</tissue>
    </source>
</reference>
<dbReference type="Proteomes" id="UP000215914">
    <property type="component" value="Unassembled WGS sequence"/>
</dbReference>
<dbReference type="EMBL" id="MNCJ02000320">
    <property type="protein sequence ID" value="KAF5807677.1"/>
    <property type="molecule type" value="Genomic_DNA"/>
</dbReference>
<evidence type="ECO:0000313" key="2">
    <source>
        <dbReference type="Proteomes" id="UP000215914"/>
    </source>
</evidence>
<comment type="caution">
    <text evidence="1">The sequence shown here is derived from an EMBL/GenBank/DDBJ whole genome shotgun (WGS) entry which is preliminary data.</text>
</comment>
<accession>A0A9K3J3E0</accession>
<evidence type="ECO:0000313" key="1">
    <source>
        <dbReference type="EMBL" id="KAF5807677.1"/>
    </source>
</evidence>
<sequence>MAKNNLPKSGPHDSYPLLIASDMPTITPIMLMIKRVNGGINRVVHLNMYSSENSPSSPAFEVTVKFVLTPAMTFRRP</sequence>
<reference evidence="1" key="2">
    <citation type="submission" date="2020-06" db="EMBL/GenBank/DDBJ databases">
        <title>Helianthus annuus Genome sequencing and assembly Release 2.</title>
        <authorList>
            <person name="Gouzy J."/>
            <person name="Langlade N."/>
            <person name="Munos S."/>
        </authorList>
    </citation>
    <scope>NUCLEOTIDE SEQUENCE</scope>
    <source>
        <tissue evidence="1">Leaves</tissue>
    </source>
</reference>
<gene>
    <name evidence="1" type="ORF">HanXRQr2_Chr05g0236321</name>
</gene>
<dbReference type="AlphaFoldDB" id="A0A9K3J3E0"/>
<proteinExistence type="predicted"/>
<organism evidence="1 2">
    <name type="scientific">Helianthus annuus</name>
    <name type="common">Common sunflower</name>
    <dbReference type="NCBI Taxonomy" id="4232"/>
    <lineage>
        <taxon>Eukaryota</taxon>
        <taxon>Viridiplantae</taxon>
        <taxon>Streptophyta</taxon>
        <taxon>Embryophyta</taxon>
        <taxon>Tracheophyta</taxon>
        <taxon>Spermatophyta</taxon>
        <taxon>Magnoliopsida</taxon>
        <taxon>eudicotyledons</taxon>
        <taxon>Gunneridae</taxon>
        <taxon>Pentapetalae</taxon>
        <taxon>asterids</taxon>
        <taxon>campanulids</taxon>
        <taxon>Asterales</taxon>
        <taxon>Asteraceae</taxon>
        <taxon>Asteroideae</taxon>
        <taxon>Heliantheae alliance</taxon>
        <taxon>Heliantheae</taxon>
        <taxon>Helianthus</taxon>
    </lineage>
</organism>
<dbReference type="Gramene" id="mRNA:HanXRQr2_Chr05g0236321">
    <property type="protein sequence ID" value="CDS:HanXRQr2_Chr05g0236321.1"/>
    <property type="gene ID" value="HanXRQr2_Chr05g0236321"/>
</dbReference>
<protein>
    <submittedName>
        <fullName evidence="1">Uncharacterized protein</fullName>
    </submittedName>
</protein>
<name>A0A9K3J3E0_HELAN</name>